<feature type="transmembrane region" description="Helical" evidence="1">
    <location>
        <begin position="145"/>
        <end position="168"/>
    </location>
</feature>
<dbReference type="InterPro" id="IPR020904">
    <property type="entry name" value="Sc_DH/Rdtase_CS"/>
</dbReference>
<proteinExistence type="predicted"/>
<evidence type="ECO:0000313" key="3">
    <source>
        <dbReference type="Proteomes" id="UP001603857"/>
    </source>
</evidence>
<protein>
    <submittedName>
        <fullName evidence="2">Uncharacterized protein</fullName>
    </submittedName>
</protein>
<dbReference type="PROSITE" id="PS00061">
    <property type="entry name" value="ADH_SHORT"/>
    <property type="match status" value="1"/>
</dbReference>
<keyword evidence="1" id="KW-0472">Membrane</keyword>
<dbReference type="EMBL" id="JBGMDY010000008">
    <property type="protein sequence ID" value="KAL2325872.1"/>
    <property type="molecule type" value="Genomic_DNA"/>
</dbReference>
<evidence type="ECO:0000313" key="2">
    <source>
        <dbReference type="EMBL" id="KAL2325872.1"/>
    </source>
</evidence>
<dbReference type="AlphaFoldDB" id="A0ABD1LQS6"/>
<gene>
    <name evidence="2" type="ORF">Fmac_024930</name>
</gene>
<keyword evidence="1" id="KW-1133">Transmembrane helix</keyword>
<name>A0ABD1LQS6_9FABA</name>
<keyword evidence="3" id="KW-1185">Reference proteome</keyword>
<comment type="caution">
    <text evidence="2">The sequence shown here is derived from an EMBL/GenBank/DDBJ whole genome shotgun (WGS) entry which is preliminary data.</text>
</comment>
<dbReference type="Proteomes" id="UP001603857">
    <property type="component" value="Unassembled WGS sequence"/>
</dbReference>
<keyword evidence="1" id="KW-0812">Transmembrane</keyword>
<organism evidence="2 3">
    <name type="scientific">Flemingia macrophylla</name>
    <dbReference type="NCBI Taxonomy" id="520843"/>
    <lineage>
        <taxon>Eukaryota</taxon>
        <taxon>Viridiplantae</taxon>
        <taxon>Streptophyta</taxon>
        <taxon>Embryophyta</taxon>
        <taxon>Tracheophyta</taxon>
        <taxon>Spermatophyta</taxon>
        <taxon>Magnoliopsida</taxon>
        <taxon>eudicotyledons</taxon>
        <taxon>Gunneridae</taxon>
        <taxon>Pentapetalae</taxon>
        <taxon>rosids</taxon>
        <taxon>fabids</taxon>
        <taxon>Fabales</taxon>
        <taxon>Fabaceae</taxon>
        <taxon>Papilionoideae</taxon>
        <taxon>50 kb inversion clade</taxon>
        <taxon>NPAAA clade</taxon>
        <taxon>indigoferoid/millettioid clade</taxon>
        <taxon>Phaseoleae</taxon>
        <taxon>Flemingia</taxon>
    </lineage>
</organism>
<reference evidence="2 3" key="1">
    <citation type="submission" date="2024-08" db="EMBL/GenBank/DDBJ databases">
        <title>Insights into the chromosomal genome structure of Flemingia macrophylla.</title>
        <authorList>
            <person name="Ding Y."/>
            <person name="Zhao Y."/>
            <person name="Bi W."/>
            <person name="Wu M."/>
            <person name="Zhao G."/>
            <person name="Gong Y."/>
            <person name="Li W."/>
            <person name="Zhang P."/>
        </authorList>
    </citation>
    <scope>NUCLEOTIDE SEQUENCE [LARGE SCALE GENOMIC DNA]</scope>
    <source>
        <strain evidence="2">DYQJB</strain>
        <tissue evidence="2">Leaf</tissue>
    </source>
</reference>
<sequence length="172" mass="19737">MPLHLQKASLTDIESESELKDNQNEYQRGRNRKKDFISEMSSHFVERIWYNCTEFHFLLQPRCIKCIRPQREITIRSRSQPQKLSLPWKMQNQITAKIEQQERKTSQNRNVIATLKEQQNVGIHGFVAYSATKFGLGGLADGLRLFWIILVASCAALVIQSMAANLGVVTST</sequence>
<evidence type="ECO:0000256" key="1">
    <source>
        <dbReference type="SAM" id="Phobius"/>
    </source>
</evidence>
<accession>A0ABD1LQS6</accession>